<dbReference type="PANTHER" id="PTHR21501:SF1">
    <property type="entry name" value="PROTEIN FAM-161"/>
    <property type="match status" value="1"/>
</dbReference>
<feature type="compositionally biased region" description="Basic and acidic residues" evidence="3">
    <location>
        <begin position="121"/>
        <end position="130"/>
    </location>
</feature>
<keyword evidence="4" id="KW-0472">Membrane</keyword>
<feature type="region of interest" description="Disordered" evidence="3">
    <location>
        <begin position="105"/>
        <end position="138"/>
    </location>
</feature>
<comment type="caution">
    <text evidence="5">The sequence shown here is derived from an EMBL/GenBank/DDBJ whole genome shotgun (WGS) entry which is preliminary data.</text>
</comment>
<dbReference type="Proteomes" id="UP001177023">
    <property type="component" value="Unassembled WGS sequence"/>
</dbReference>
<dbReference type="GO" id="GO:0044782">
    <property type="term" value="P:cilium organization"/>
    <property type="evidence" value="ECO:0007669"/>
    <property type="project" value="TreeGrafter"/>
</dbReference>
<evidence type="ECO:0000256" key="2">
    <source>
        <dbReference type="SAM" id="Coils"/>
    </source>
</evidence>
<evidence type="ECO:0000313" key="5">
    <source>
        <dbReference type="EMBL" id="CAJ0582557.1"/>
    </source>
</evidence>
<feature type="non-terminal residue" evidence="5">
    <location>
        <position position="608"/>
    </location>
</feature>
<dbReference type="PANTHER" id="PTHR21501">
    <property type="entry name" value="PROTEIN FAM-161"/>
    <property type="match status" value="1"/>
</dbReference>
<keyword evidence="4" id="KW-0812">Transmembrane</keyword>
<feature type="transmembrane region" description="Helical" evidence="4">
    <location>
        <begin position="570"/>
        <end position="589"/>
    </location>
</feature>
<proteinExistence type="predicted"/>
<dbReference type="AlphaFoldDB" id="A0AA36GBJ1"/>
<feature type="region of interest" description="Disordered" evidence="3">
    <location>
        <begin position="382"/>
        <end position="406"/>
    </location>
</feature>
<evidence type="ECO:0000256" key="3">
    <source>
        <dbReference type="SAM" id="MobiDB-lite"/>
    </source>
</evidence>
<dbReference type="InterPro" id="IPR051655">
    <property type="entry name" value="FAM161"/>
</dbReference>
<keyword evidence="6" id="KW-1185">Reference proteome</keyword>
<protein>
    <submittedName>
        <fullName evidence="5">Uncharacterized protein</fullName>
    </submittedName>
</protein>
<gene>
    <name evidence="5" type="ORF">MSPICULIGERA_LOCUS20687</name>
</gene>
<organism evidence="5 6">
    <name type="scientific">Mesorhabditis spiculigera</name>
    <dbReference type="NCBI Taxonomy" id="96644"/>
    <lineage>
        <taxon>Eukaryota</taxon>
        <taxon>Metazoa</taxon>
        <taxon>Ecdysozoa</taxon>
        <taxon>Nematoda</taxon>
        <taxon>Chromadorea</taxon>
        <taxon>Rhabditida</taxon>
        <taxon>Rhabditina</taxon>
        <taxon>Rhabditomorpha</taxon>
        <taxon>Rhabditoidea</taxon>
        <taxon>Rhabditidae</taxon>
        <taxon>Mesorhabditinae</taxon>
        <taxon>Mesorhabditis</taxon>
    </lineage>
</organism>
<reference evidence="5" key="1">
    <citation type="submission" date="2023-06" db="EMBL/GenBank/DDBJ databases">
        <authorList>
            <person name="Delattre M."/>
        </authorList>
    </citation>
    <scope>NUCLEOTIDE SEQUENCE</scope>
    <source>
        <strain evidence="5">AF72</strain>
    </source>
</reference>
<dbReference type="EMBL" id="CATQJA010002664">
    <property type="protein sequence ID" value="CAJ0582557.1"/>
    <property type="molecule type" value="Genomic_DNA"/>
</dbReference>
<dbReference type="GO" id="GO:0005929">
    <property type="term" value="C:cilium"/>
    <property type="evidence" value="ECO:0007669"/>
    <property type="project" value="TreeGrafter"/>
</dbReference>
<name>A0AA36GBJ1_9BILA</name>
<feature type="region of interest" description="Disordered" evidence="3">
    <location>
        <begin position="528"/>
        <end position="549"/>
    </location>
</feature>
<evidence type="ECO:0000256" key="4">
    <source>
        <dbReference type="SAM" id="Phobius"/>
    </source>
</evidence>
<keyword evidence="1 2" id="KW-0175">Coiled coil</keyword>
<feature type="coiled-coil region" evidence="2">
    <location>
        <begin position="435"/>
        <end position="493"/>
    </location>
</feature>
<sequence>MLLKEIFLFKDPTLLDDHYFMQKLSYLRDQHRQTIRYLSRVRRCLTDPKPSTSYVFDEQAYLADREKLRTLGGSSESLNEEYLREFSAQDGYEAVEEEEIPDYYHNQPAAAFKKPTTESNEETRNRRRNDGISTTSSLYSQQRLGEYSKNYLEVRGSFFKGRAKSLHDLRTRAERPKWTPNVTILRPFSMTERAPRENSYSKKFLQQMQEEREQKAREEEEKLKRIPKFKARKPPTTTYVPDNFRVFDEKYIEAIRKKVNANLRARQLGGGGWYKSANDISEENPKRAKPVPLSTYIAPVPIAEVRREQQAHKRALGLLEQAASPNGIREHETLTHIRGKMRHHDCQEQQFGRIVRSRSVPDFRTIHSKLREQLETARRKPNTVPKPFHLSEGKKNRHNAYGQPPLIRPTKAEKLRKTAVRQRMHEQYRHENESRDFWESRREAMEENRRRLAATLGERGPTFDIDERTAERRRGQMETAKEYERQLDEMRSRIMARPLIIEQQEALIQKQTMERKFGQRIADFNKQQKTKARAQSAGPREVTLKSDSRRDSNETYLIDNERHVFENYKLILILIVIGFIEFVAFRIGLKIRLEAKGGRLAPICQFQF</sequence>
<accession>A0AA36GBJ1</accession>
<evidence type="ECO:0000313" key="6">
    <source>
        <dbReference type="Proteomes" id="UP001177023"/>
    </source>
</evidence>
<keyword evidence="4" id="KW-1133">Transmembrane helix</keyword>
<dbReference type="GO" id="GO:0005856">
    <property type="term" value="C:cytoskeleton"/>
    <property type="evidence" value="ECO:0007669"/>
    <property type="project" value="UniProtKB-ARBA"/>
</dbReference>
<evidence type="ECO:0000256" key="1">
    <source>
        <dbReference type="ARBA" id="ARBA00023054"/>
    </source>
</evidence>